<accession>A0ABT5M037</accession>
<gene>
    <name evidence="1" type="ORF">PSI22_04085</name>
</gene>
<reference evidence="1 2" key="1">
    <citation type="submission" date="2023-02" db="EMBL/GenBank/DDBJ databases">
        <title>Entomopathogenic bacteria.</title>
        <authorList>
            <person name="Machado R.A."/>
        </authorList>
    </citation>
    <scope>NUCLEOTIDE SEQUENCE [LARGE SCALE GENOMIC DNA]</scope>
    <source>
        <strain evidence="1 2">XENO-7</strain>
    </source>
</reference>
<proteinExistence type="predicted"/>
<evidence type="ECO:0000313" key="1">
    <source>
        <dbReference type="EMBL" id="MDC9620826.1"/>
    </source>
</evidence>
<comment type="caution">
    <text evidence="1">The sequence shown here is derived from an EMBL/GenBank/DDBJ whole genome shotgun (WGS) entry which is preliminary data.</text>
</comment>
<organism evidence="1 2">
    <name type="scientific">Xenorhabdus aichiensis</name>
    <dbReference type="NCBI Taxonomy" id="3025874"/>
    <lineage>
        <taxon>Bacteria</taxon>
        <taxon>Pseudomonadati</taxon>
        <taxon>Pseudomonadota</taxon>
        <taxon>Gammaproteobacteria</taxon>
        <taxon>Enterobacterales</taxon>
        <taxon>Morganellaceae</taxon>
        <taxon>Xenorhabdus</taxon>
    </lineage>
</organism>
<dbReference type="Proteomes" id="UP001214757">
    <property type="component" value="Unassembled WGS sequence"/>
</dbReference>
<protein>
    <submittedName>
        <fullName evidence="1">Uncharacterized protein</fullName>
    </submittedName>
</protein>
<keyword evidence="2" id="KW-1185">Reference proteome</keyword>
<dbReference type="RefSeq" id="WP_273578702.1">
    <property type="nucleotide sequence ID" value="NZ_JAQRFO010000005.1"/>
</dbReference>
<sequence>MQNKASSLSGLLEQPLLDAGYKNVFEIVSISRAAFVQSIPSRQ</sequence>
<evidence type="ECO:0000313" key="2">
    <source>
        <dbReference type="Proteomes" id="UP001214757"/>
    </source>
</evidence>
<dbReference type="EMBL" id="JAQRFO010000005">
    <property type="protein sequence ID" value="MDC9620826.1"/>
    <property type="molecule type" value="Genomic_DNA"/>
</dbReference>
<name>A0ABT5M037_9GAMM</name>